<dbReference type="EMBL" id="WTYW01000005">
    <property type="protein sequence ID" value="MXO86981.1"/>
    <property type="molecule type" value="Genomic_DNA"/>
</dbReference>
<feature type="domain" description="Glycosyltransferase 2-like" evidence="8">
    <location>
        <begin position="20"/>
        <end position="186"/>
    </location>
</feature>
<dbReference type="Proteomes" id="UP000433104">
    <property type="component" value="Unassembled WGS sequence"/>
</dbReference>
<feature type="transmembrane region" description="Helical" evidence="7">
    <location>
        <begin position="281"/>
        <end position="301"/>
    </location>
</feature>
<evidence type="ECO:0000313" key="10">
    <source>
        <dbReference type="Proteomes" id="UP000433104"/>
    </source>
</evidence>
<evidence type="ECO:0000256" key="6">
    <source>
        <dbReference type="ARBA" id="ARBA00023136"/>
    </source>
</evidence>
<evidence type="ECO:0000256" key="1">
    <source>
        <dbReference type="ARBA" id="ARBA00004141"/>
    </source>
</evidence>
<dbReference type="CDD" id="cd04187">
    <property type="entry name" value="DPM1_like_bac"/>
    <property type="match status" value="1"/>
</dbReference>
<dbReference type="SUPFAM" id="SSF53448">
    <property type="entry name" value="Nucleotide-diphospho-sugar transferases"/>
    <property type="match status" value="1"/>
</dbReference>
<keyword evidence="10" id="KW-1185">Reference proteome</keyword>
<evidence type="ECO:0000259" key="8">
    <source>
        <dbReference type="Pfam" id="PF00535"/>
    </source>
</evidence>
<dbReference type="AlphaFoldDB" id="A0A844ZEN1"/>
<keyword evidence="5 7" id="KW-1133">Transmembrane helix</keyword>
<comment type="subcellular location">
    <subcellularLocation>
        <location evidence="1">Membrane</location>
        <topology evidence="1">Multi-pass membrane protein</topology>
    </subcellularLocation>
</comment>
<dbReference type="InterPro" id="IPR029044">
    <property type="entry name" value="Nucleotide-diphossugar_trans"/>
</dbReference>
<name>A0A844ZEN1_9SPHN</name>
<evidence type="ECO:0000256" key="3">
    <source>
        <dbReference type="ARBA" id="ARBA00022679"/>
    </source>
</evidence>
<accession>A0A844ZEN1</accession>
<comment type="caution">
    <text evidence="9">The sequence shown here is derived from an EMBL/GenBank/DDBJ whole genome shotgun (WGS) entry which is preliminary data.</text>
</comment>
<keyword evidence="3 9" id="KW-0808">Transferase</keyword>
<protein>
    <submittedName>
        <fullName evidence="9">Glycosyltransferase</fullName>
    </submittedName>
</protein>
<evidence type="ECO:0000256" key="4">
    <source>
        <dbReference type="ARBA" id="ARBA00022692"/>
    </source>
</evidence>
<dbReference type="GO" id="GO:0016757">
    <property type="term" value="F:glycosyltransferase activity"/>
    <property type="evidence" value="ECO:0007669"/>
    <property type="project" value="UniProtKB-KW"/>
</dbReference>
<keyword evidence="6 7" id="KW-0472">Membrane</keyword>
<evidence type="ECO:0000313" key="9">
    <source>
        <dbReference type="EMBL" id="MXO86981.1"/>
    </source>
</evidence>
<dbReference type="PANTHER" id="PTHR48090:SF1">
    <property type="entry name" value="PROPHAGE BACTOPRENOL GLUCOSYL TRANSFERASE HOMOLOG"/>
    <property type="match status" value="1"/>
</dbReference>
<keyword evidence="2" id="KW-0328">Glycosyltransferase</keyword>
<gene>
    <name evidence="9" type="ORF">GRI38_13185</name>
</gene>
<proteinExistence type="predicted"/>
<evidence type="ECO:0000256" key="7">
    <source>
        <dbReference type="SAM" id="Phobius"/>
    </source>
</evidence>
<evidence type="ECO:0000256" key="5">
    <source>
        <dbReference type="ARBA" id="ARBA00022989"/>
    </source>
</evidence>
<reference evidence="9 10" key="1">
    <citation type="submission" date="2019-12" db="EMBL/GenBank/DDBJ databases">
        <title>Genomic-based taxomic classification of the family Erythrobacteraceae.</title>
        <authorList>
            <person name="Xu L."/>
        </authorList>
    </citation>
    <scope>NUCLEOTIDE SEQUENCE [LARGE SCALE GENOMIC DNA]</scope>
    <source>
        <strain evidence="9 10">MCCC 1A09962</strain>
    </source>
</reference>
<organism evidence="9 10">
    <name type="scientific">Parapontixanthobacter aurantiacus</name>
    <dbReference type="NCBI Taxonomy" id="1463599"/>
    <lineage>
        <taxon>Bacteria</taxon>
        <taxon>Pseudomonadati</taxon>
        <taxon>Pseudomonadota</taxon>
        <taxon>Alphaproteobacteria</taxon>
        <taxon>Sphingomonadales</taxon>
        <taxon>Erythrobacteraceae</taxon>
        <taxon>Parapontixanthobacter</taxon>
    </lineage>
</organism>
<dbReference type="RefSeq" id="WP_160685041.1">
    <property type="nucleotide sequence ID" value="NZ_WTYW01000005.1"/>
</dbReference>
<feature type="transmembrane region" description="Helical" evidence="7">
    <location>
        <begin position="250"/>
        <end position="275"/>
    </location>
</feature>
<dbReference type="OrthoDB" id="9807795at2"/>
<dbReference type="InterPro" id="IPR001173">
    <property type="entry name" value="Glyco_trans_2-like"/>
</dbReference>
<dbReference type="PANTHER" id="PTHR48090">
    <property type="entry name" value="UNDECAPRENYL-PHOSPHATE 4-DEOXY-4-FORMAMIDO-L-ARABINOSE TRANSFERASE-RELATED"/>
    <property type="match status" value="1"/>
</dbReference>
<keyword evidence="4 7" id="KW-0812">Transmembrane</keyword>
<dbReference type="InterPro" id="IPR050256">
    <property type="entry name" value="Glycosyltransferase_2"/>
</dbReference>
<dbReference type="Pfam" id="PF00535">
    <property type="entry name" value="Glycos_transf_2"/>
    <property type="match status" value="1"/>
</dbReference>
<dbReference type="Gene3D" id="3.90.550.10">
    <property type="entry name" value="Spore Coat Polysaccharide Biosynthesis Protein SpsA, Chain A"/>
    <property type="match status" value="1"/>
</dbReference>
<dbReference type="GO" id="GO:0005886">
    <property type="term" value="C:plasma membrane"/>
    <property type="evidence" value="ECO:0007669"/>
    <property type="project" value="TreeGrafter"/>
</dbReference>
<sequence>MLENQAFSKEISGQRPRLLSIVVPVFNECQSVGPFLSAIDELLLNDELVRSTGLNYEVIFVDDGSQDGTAAALHELCRLNAHVKVLKLSRNFGKEAALSAGLDASSGDAVIPMDVDLQDPPELVVPMIAKWLGGAKIVNAKRIDRRSDTFFKRTSASAFYRIVNKIADHPIDDNVGDFRLLDRDAVNILNRMTEHSRFNKGLFSWIGFATETVEYSRPQRDRGDSKWRPAALFNLALDGITSTTTLPLRIWSLVGAAIAILAFFYAAGLVAYTLFTGGDAPGYASIMVAVLFLGGLNLLSLGMMGEYLGRIAIQVRNRPLYVIDSKEGF</sequence>
<evidence type="ECO:0000256" key="2">
    <source>
        <dbReference type="ARBA" id="ARBA00022676"/>
    </source>
</evidence>